<evidence type="ECO:0000313" key="2">
    <source>
        <dbReference type="Proteomes" id="UP001187192"/>
    </source>
</evidence>
<protein>
    <submittedName>
        <fullName evidence="1">Uncharacterized protein</fullName>
    </submittedName>
</protein>
<organism evidence="1 2">
    <name type="scientific">Ficus carica</name>
    <name type="common">Common fig</name>
    <dbReference type="NCBI Taxonomy" id="3494"/>
    <lineage>
        <taxon>Eukaryota</taxon>
        <taxon>Viridiplantae</taxon>
        <taxon>Streptophyta</taxon>
        <taxon>Embryophyta</taxon>
        <taxon>Tracheophyta</taxon>
        <taxon>Spermatophyta</taxon>
        <taxon>Magnoliopsida</taxon>
        <taxon>eudicotyledons</taxon>
        <taxon>Gunneridae</taxon>
        <taxon>Pentapetalae</taxon>
        <taxon>rosids</taxon>
        <taxon>fabids</taxon>
        <taxon>Rosales</taxon>
        <taxon>Moraceae</taxon>
        <taxon>Ficeae</taxon>
        <taxon>Ficus</taxon>
    </lineage>
</organism>
<dbReference type="Proteomes" id="UP001187192">
    <property type="component" value="Unassembled WGS sequence"/>
</dbReference>
<gene>
    <name evidence="1" type="ORF">TIFTF001_016406</name>
</gene>
<reference evidence="1" key="1">
    <citation type="submission" date="2023-07" db="EMBL/GenBank/DDBJ databases">
        <title>draft genome sequence of fig (Ficus carica).</title>
        <authorList>
            <person name="Takahashi T."/>
            <person name="Nishimura K."/>
        </authorList>
    </citation>
    <scope>NUCLEOTIDE SEQUENCE</scope>
</reference>
<accession>A0AA88D7E2</accession>
<name>A0AA88D7E2_FICCA</name>
<evidence type="ECO:0000313" key="1">
    <source>
        <dbReference type="EMBL" id="GMN47215.1"/>
    </source>
</evidence>
<proteinExistence type="predicted"/>
<keyword evidence="2" id="KW-1185">Reference proteome</keyword>
<sequence>MFSHHQAKQVEEVMLKLTLIKISLLKINNYRSVIGENLSLMAKILGRLLGGGLEVAEEVGTLIVVVATVVAPHSTGDQKLQSPQEDDAFYQVSDAVVVLDGLDAL</sequence>
<dbReference type="AlphaFoldDB" id="A0AA88D7E2"/>
<comment type="caution">
    <text evidence="1">The sequence shown here is derived from an EMBL/GenBank/DDBJ whole genome shotgun (WGS) entry which is preliminary data.</text>
</comment>
<dbReference type="EMBL" id="BTGU01000025">
    <property type="protein sequence ID" value="GMN47215.1"/>
    <property type="molecule type" value="Genomic_DNA"/>
</dbReference>